<proteinExistence type="predicted"/>
<dbReference type="EMBL" id="LNIX01000005">
    <property type="protein sequence ID" value="OXA54649.1"/>
    <property type="molecule type" value="Genomic_DNA"/>
</dbReference>
<feature type="region of interest" description="Disordered" evidence="1">
    <location>
        <begin position="211"/>
        <end position="231"/>
    </location>
</feature>
<reference evidence="3 4" key="1">
    <citation type="submission" date="2015-12" db="EMBL/GenBank/DDBJ databases">
        <title>The genome of Folsomia candida.</title>
        <authorList>
            <person name="Faddeeva A."/>
            <person name="Derks M.F."/>
            <person name="Anvar Y."/>
            <person name="Smit S."/>
            <person name="Van Straalen N."/>
            <person name="Roelofs D."/>
        </authorList>
    </citation>
    <scope>NUCLEOTIDE SEQUENCE [LARGE SCALE GENOMIC DNA]</scope>
    <source>
        <strain evidence="3 4">VU population</strain>
        <tissue evidence="3">Whole body</tissue>
    </source>
</reference>
<organism evidence="3 4">
    <name type="scientific">Folsomia candida</name>
    <name type="common">Springtail</name>
    <dbReference type="NCBI Taxonomy" id="158441"/>
    <lineage>
        <taxon>Eukaryota</taxon>
        <taxon>Metazoa</taxon>
        <taxon>Ecdysozoa</taxon>
        <taxon>Arthropoda</taxon>
        <taxon>Hexapoda</taxon>
        <taxon>Collembola</taxon>
        <taxon>Entomobryomorpha</taxon>
        <taxon>Isotomoidea</taxon>
        <taxon>Isotomidae</taxon>
        <taxon>Proisotominae</taxon>
        <taxon>Folsomia</taxon>
    </lineage>
</organism>
<sequence>MGQFSTAIYFLLVLATTSVHSQQKQFVQFFASEGCAGDTAVEHTASGYQVVGPDAIYASYKVYGLWRVHLCPGGCSPPFPSPILHNSINGVCIDQEFPSESIIQLTRFGDEDQTGKSISFFTSSELTGDESAYTGDLSGINRNYNSYFFTGTTKWMLFEGANFDGTSKCVSPTEDVATNGFGATYVADEGGMLGSIREGCEEQSTATTTLATTTPPTTTIPAATTIGTTTTGEPIPPQYVRLFADENCKGTFVELTSSGAPSFPTAYTSFEAFGLWRLHPCVGVDCTNTPIQAPTLGHSPTCVNRLFPANNMIAMSRFGDPEQLRKSIAFYLTSELGGTPVIYTQDTEVADVEYGSYYFNGDHSWTIFEEIDYQGHSVCVTPNSEVSTRGYGVTYEANAVGRIGSIREGCESTTGSTPTTVLTTTAIQTTATPIVNQNVILYTNEGCQGDSVPLTGSGGPSFPMSYSSFATFGLWRLYSCPGADCSAVTAPAPTYAYDTVCVDRSFPAGTMIAVLRYGDAQQTSKAITFYSSPELSGTSITIREDNANVNNFDYGSYFHTGRHSWTVFEGPNYTGASRCLVPEQMVDNRGYGVNYVENEVGIVGSIREGCSLATGSTPAVTTTIPTTTPTPATTATRPTTTTPKPTTTTPIPIPSTTSPTTTIVTTSTPPASSSTTTTTETTTTTTEPTTISSNTTTTNATIPISTSTVRTTPRTSLTTTHLSTTVEASTPDGAAFYVANVWLVLLCLTLYL</sequence>
<dbReference type="Gene3D" id="2.60.20.10">
    <property type="entry name" value="Crystallins"/>
    <property type="match status" value="1"/>
</dbReference>
<evidence type="ECO:0000313" key="4">
    <source>
        <dbReference type="Proteomes" id="UP000198287"/>
    </source>
</evidence>
<comment type="caution">
    <text evidence="3">The sequence shown here is derived from an EMBL/GenBank/DDBJ whole genome shotgun (WGS) entry which is preliminary data.</text>
</comment>
<evidence type="ECO:0000256" key="2">
    <source>
        <dbReference type="SAM" id="SignalP"/>
    </source>
</evidence>
<feature type="signal peptide" evidence="2">
    <location>
        <begin position="1"/>
        <end position="21"/>
    </location>
</feature>
<dbReference type="SUPFAM" id="SSF49695">
    <property type="entry name" value="gamma-Crystallin-like"/>
    <property type="match status" value="1"/>
</dbReference>
<dbReference type="Proteomes" id="UP000198287">
    <property type="component" value="Unassembled WGS sequence"/>
</dbReference>
<accession>A0A226EB68</accession>
<protein>
    <submittedName>
        <fullName evidence="3">Uncharacterized protein</fullName>
    </submittedName>
</protein>
<keyword evidence="2" id="KW-0732">Signal</keyword>
<feature type="chain" id="PRO_5013347865" evidence="2">
    <location>
        <begin position="22"/>
        <end position="752"/>
    </location>
</feature>
<feature type="region of interest" description="Disordered" evidence="1">
    <location>
        <begin position="617"/>
        <end position="699"/>
    </location>
</feature>
<evidence type="ECO:0000313" key="3">
    <source>
        <dbReference type="EMBL" id="OXA54649.1"/>
    </source>
</evidence>
<name>A0A226EB68_FOLCA</name>
<dbReference type="InterPro" id="IPR011024">
    <property type="entry name" value="G_crystallin-like"/>
</dbReference>
<dbReference type="AlphaFoldDB" id="A0A226EB68"/>
<keyword evidence="4" id="KW-1185">Reference proteome</keyword>
<gene>
    <name evidence="3" type="ORF">Fcan01_11505</name>
</gene>
<evidence type="ECO:0000256" key="1">
    <source>
        <dbReference type="SAM" id="MobiDB-lite"/>
    </source>
</evidence>